<dbReference type="Gene3D" id="2.90.10.10">
    <property type="entry name" value="Bulb-type lectin domain"/>
    <property type="match status" value="2"/>
</dbReference>
<dbReference type="InterPro" id="IPR036426">
    <property type="entry name" value="Bulb-type_lectin_dom_sf"/>
</dbReference>
<accession>A0A5N6LUH7</accession>
<proteinExistence type="predicted"/>
<feature type="domain" description="Bulb-type lectin" evidence="8">
    <location>
        <begin position="15"/>
        <end position="140"/>
    </location>
</feature>
<dbReference type="PROSITE" id="PS50927">
    <property type="entry name" value="BULB_LECTIN"/>
    <property type="match status" value="1"/>
</dbReference>
<dbReference type="EC" id="2.7.11.1" evidence="1"/>
<dbReference type="InterPro" id="IPR000742">
    <property type="entry name" value="EGF"/>
</dbReference>
<dbReference type="Proteomes" id="UP000326396">
    <property type="component" value="Linkage Group LG8"/>
</dbReference>
<protein>
    <recommendedName>
        <fullName evidence="1">non-specific serine/threonine protein kinase</fullName>
        <ecNumber evidence="1">2.7.11.1</ecNumber>
    </recommendedName>
</protein>
<dbReference type="FunFam" id="2.90.10.10:FF:000026">
    <property type="entry name" value="Serine/threonine-protein kinase"/>
    <property type="match status" value="1"/>
</dbReference>
<keyword evidence="3" id="KW-1015">Disulfide bond</keyword>
<evidence type="ECO:0000256" key="2">
    <source>
        <dbReference type="ARBA" id="ARBA00022729"/>
    </source>
</evidence>
<evidence type="ECO:0000313" key="11">
    <source>
        <dbReference type="Proteomes" id="UP000326396"/>
    </source>
</evidence>
<feature type="signal peptide" evidence="7">
    <location>
        <begin position="1"/>
        <end position="20"/>
    </location>
</feature>
<dbReference type="PANTHER" id="PTHR47976:SF7">
    <property type="entry name" value="RECEPTOR-LIKE SERINE_THREONINE-PROTEIN KINASE"/>
    <property type="match status" value="1"/>
</dbReference>
<evidence type="ECO:0000256" key="1">
    <source>
        <dbReference type="ARBA" id="ARBA00012513"/>
    </source>
</evidence>
<evidence type="ECO:0000259" key="8">
    <source>
        <dbReference type="PROSITE" id="PS50927"/>
    </source>
</evidence>
<dbReference type="PROSITE" id="PS50948">
    <property type="entry name" value="PAN"/>
    <property type="match status" value="1"/>
</dbReference>
<dbReference type="EMBL" id="SZYD01000018">
    <property type="protein sequence ID" value="KAD2804432.1"/>
    <property type="molecule type" value="Genomic_DNA"/>
</dbReference>
<dbReference type="InterPro" id="IPR051343">
    <property type="entry name" value="G-type_lectin_kinases/EP1-like"/>
</dbReference>
<evidence type="ECO:0000256" key="6">
    <source>
        <dbReference type="ARBA" id="ARBA00048679"/>
    </source>
</evidence>
<sequence>MASFIAFVTIISLASSVANAQSNVTRGSSLKPTGDNTSWLSPSGLYAFGFYPQSQGYAVGIYIAGIPKRTVVWTATRDKLPFTRNATLSFTSDGRLAVAQTQGQEINLIDTSGAYIASMQDSGNFVLYDTTGTRVLWQSFDNSTETLLVGQRLLPEQILFSSVSETDQSIGMFQLIMQTDGNLVLYPDMAFLGSAYWATGTAGDGPNVTLNLDSSGFLYLLQNSTFFIRNLTQEYPENDALYLLKLDVDGILRLYYHDLSNMSRNGAVRWASSSNKCDGKGLCGPNGYCVVENDATRCICIPGFEAIDVGCRRLGCRRTYTVENCKIPDADTAIQMTNLNNVALNEATYAIPKAPTQDQCSSACLNDCNCEAALFTGQECRLQRLPLRYIQVTDNQPNVALIKVYTSTVNNGSNPTNQSIHIKKVREKKIMVIDYDEAILEEWMYKCYEARELLKLVDYDGDVELKRLEQMVKIGLWCIQEEPSLRPSMKRVVLMLEGTVKIPIPPNPTSFLSVV</sequence>
<evidence type="ECO:0000256" key="7">
    <source>
        <dbReference type="SAM" id="SignalP"/>
    </source>
</evidence>
<dbReference type="AlphaFoldDB" id="A0A5N6LUH7"/>
<dbReference type="PANTHER" id="PTHR47976">
    <property type="entry name" value="G-TYPE LECTIN S-RECEPTOR-LIKE SERINE/THREONINE-PROTEIN KINASE SD2-5"/>
    <property type="match status" value="1"/>
</dbReference>
<gene>
    <name evidence="10" type="ORF">E3N88_37809</name>
</gene>
<dbReference type="SUPFAM" id="SSF51110">
    <property type="entry name" value="alpha-D-mannose-specific plant lectins"/>
    <property type="match status" value="2"/>
</dbReference>
<feature type="domain" description="Apple" evidence="9">
    <location>
        <begin position="325"/>
        <end position="406"/>
    </location>
</feature>
<dbReference type="CDD" id="cd00053">
    <property type="entry name" value="EGF"/>
    <property type="match status" value="1"/>
</dbReference>
<dbReference type="GO" id="GO:0004674">
    <property type="term" value="F:protein serine/threonine kinase activity"/>
    <property type="evidence" value="ECO:0007669"/>
    <property type="project" value="UniProtKB-EC"/>
</dbReference>
<dbReference type="OrthoDB" id="1668230at2759"/>
<evidence type="ECO:0000313" key="10">
    <source>
        <dbReference type="EMBL" id="KAD2804432.1"/>
    </source>
</evidence>
<feature type="chain" id="PRO_5024274931" description="non-specific serine/threonine protein kinase" evidence="7">
    <location>
        <begin position="21"/>
        <end position="515"/>
    </location>
</feature>
<dbReference type="SMART" id="SM00108">
    <property type="entry name" value="B_lectin"/>
    <property type="match status" value="2"/>
</dbReference>
<dbReference type="Pfam" id="PF00954">
    <property type="entry name" value="S_locus_glycop"/>
    <property type="match status" value="1"/>
</dbReference>
<name>A0A5N6LUH7_9ASTR</name>
<dbReference type="Gene3D" id="1.10.510.10">
    <property type="entry name" value="Transferase(Phosphotransferase) domain 1"/>
    <property type="match status" value="1"/>
</dbReference>
<keyword evidence="2 7" id="KW-0732">Signal</keyword>
<dbReference type="InterPro" id="IPR000858">
    <property type="entry name" value="S_locus_glycoprot_dom"/>
</dbReference>
<comment type="catalytic activity">
    <reaction evidence="6">
        <text>L-seryl-[protein] + ATP = O-phospho-L-seryl-[protein] + ADP + H(+)</text>
        <dbReference type="Rhea" id="RHEA:17989"/>
        <dbReference type="Rhea" id="RHEA-COMP:9863"/>
        <dbReference type="Rhea" id="RHEA-COMP:11604"/>
        <dbReference type="ChEBI" id="CHEBI:15378"/>
        <dbReference type="ChEBI" id="CHEBI:29999"/>
        <dbReference type="ChEBI" id="CHEBI:30616"/>
        <dbReference type="ChEBI" id="CHEBI:83421"/>
        <dbReference type="ChEBI" id="CHEBI:456216"/>
        <dbReference type="EC" id="2.7.11.1"/>
    </reaction>
</comment>
<dbReference type="PROSITE" id="PS01186">
    <property type="entry name" value="EGF_2"/>
    <property type="match status" value="1"/>
</dbReference>
<keyword evidence="4" id="KW-0325">Glycoprotein</keyword>
<keyword evidence="11" id="KW-1185">Reference proteome</keyword>
<reference evidence="10 11" key="1">
    <citation type="submission" date="2019-05" db="EMBL/GenBank/DDBJ databases">
        <title>Mikania micrantha, genome provides insights into the molecular mechanism of rapid growth.</title>
        <authorList>
            <person name="Liu B."/>
        </authorList>
    </citation>
    <scope>NUCLEOTIDE SEQUENCE [LARGE SCALE GENOMIC DNA]</scope>
    <source>
        <strain evidence="10">NLD-2019</strain>
        <tissue evidence="10">Leaf</tissue>
    </source>
</reference>
<evidence type="ECO:0000256" key="5">
    <source>
        <dbReference type="ARBA" id="ARBA00047899"/>
    </source>
</evidence>
<comment type="catalytic activity">
    <reaction evidence="5">
        <text>L-threonyl-[protein] + ATP = O-phospho-L-threonyl-[protein] + ADP + H(+)</text>
        <dbReference type="Rhea" id="RHEA:46608"/>
        <dbReference type="Rhea" id="RHEA-COMP:11060"/>
        <dbReference type="Rhea" id="RHEA-COMP:11605"/>
        <dbReference type="ChEBI" id="CHEBI:15378"/>
        <dbReference type="ChEBI" id="CHEBI:30013"/>
        <dbReference type="ChEBI" id="CHEBI:30616"/>
        <dbReference type="ChEBI" id="CHEBI:61977"/>
        <dbReference type="ChEBI" id="CHEBI:456216"/>
        <dbReference type="EC" id="2.7.11.1"/>
    </reaction>
</comment>
<organism evidence="10 11">
    <name type="scientific">Mikania micrantha</name>
    <name type="common">bitter vine</name>
    <dbReference type="NCBI Taxonomy" id="192012"/>
    <lineage>
        <taxon>Eukaryota</taxon>
        <taxon>Viridiplantae</taxon>
        <taxon>Streptophyta</taxon>
        <taxon>Embryophyta</taxon>
        <taxon>Tracheophyta</taxon>
        <taxon>Spermatophyta</taxon>
        <taxon>Magnoliopsida</taxon>
        <taxon>eudicotyledons</taxon>
        <taxon>Gunneridae</taxon>
        <taxon>Pentapetalae</taxon>
        <taxon>asterids</taxon>
        <taxon>campanulids</taxon>
        <taxon>Asterales</taxon>
        <taxon>Asteraceae</taxon>
        <taxon>Asteroideae</taxon>
        <taxon>Heliantheae alliance</taxon>
        <taxon>Eupatorieae</taxon>
        <taxon>Mikania</taxon>
    </lineage>
</organism>
<evidence type="ECO:0000256" key="3">
    <source>
        <dbReference type="ARBA" id="ARBA00023157"/>
    </source>
</evidence>
<dbReference type="InterPro" id="IPR003609">
    <property type="entry name" value="Pan_app"/>
</dbReference>
<dbReference type="InterPro" id="IPR001480">
    <property type="entry name" value="Bulb-type_lectin_dom"/>
</dbReference>
<evidence type="ECO:0000259" key="9">
    <source>
        <dbReference type="PROSITE" id="PS50948"/>
    </source>
</evidence>
<evidence type="ECO:0000256" key="4">
    <source>
        <dbReference type="ARBA" id="ARBA00023180"/>
    </source>
</evidence>
<comment type="caution">
    <text evidence="10">The sequence shown here is derived from an EMBL/GenBank/DDBJ whole genome shotgun (WGS) entry which is preliminary data.</text>
</comment>
<dbReference type="Pfam" id="PF01453">
    <property type="entry name" value="B_lectin"/>
    <property type="match status" value="1"/>
</dbReference>
<dbReference type="GO" id="GO:0048544">
    <property type="term" value="P:recognition of pollen"/>
    <property type="evidence" value="ECO:0007669"/>
    <property type="project" value="InterPro"/>
</dbReference>